<evidence type="ECO:0000313" key="6">
    <source>
        <dbReference type="Proteomes" id="UP000274131"/>
    </source>
</evidence>
<feature type="repeat" description="ANK" evidence="3">
    <location>
        <begin position="188"/>
        <end position="220"/>
    </location>
</feature>
<reference evidence="7" key="1">
    <citation type="submission" date="2017-02" db="UniProtKB">
        <authorList>
            <consortium name="WormBaseParasite"/>
        </authorList>
    </citation>
    <scope>IDENTIFICATION</scope>
</reference>
<dbReference type="Gene3D" id="1.25.40.20">
    <property type="entry name" value="Ankyrin repeat-containing domain"/>
    <property type="match status" value="2"/>
</dbReference>
<dbReference type="Pfam" id="PF00023">
    <property type="entry name" value="Ank"/>
    <property type="match status" value="1"/>
</dbReference>
<dbReference type="PROSITE" id="PS50297">
    <property type="entry name" value="ANK_REP_REGION"/>
    <property type="match status" value="3"/>
</dbReference>
<keyword evidence="1" id="KW-0677">Repeat</keyword>
<dbReference type="InterPro" id="IPR013761">
    <property type="entry name" value="SAM/pointed_sf"/>
</dbReference>
<name>A0A0N4V7R4_ENTVE</name>
<dbReference type="InterPro" id="IPR002110">
    <property type="entry name" value="Ankyrin_rpt"/>
</dbReference>
<dbReference type="Pfam" id="PF12796">
    <property type="entry name" value="Ank_2"/>
    <property type="match status" value="1"/>
</dbReference>
<sequence length="332" mass="37004">MNPPRTVRFSEQPTVSHSEVPPSIRPSYFRQTALPEKHNDALYSPYDVFTAASLGNFSFIEKQLQKVILEPVVQEQLNNGFYPDRLNSSGWSPLMYAAYLGHGAVCSLLLDHNTSIDITNFDGQTALMMAAACGNLQIVQLLANKGASLDKQDLSGNTALSLASLCSHNQVVEFLLERGADPNIKNKLGMTPTLIACTTGHEGTLFTILQHGGDIHIRNDNGEDGKTLVNDPKILAIIKNPPQHLNLENKYYTLFKENGIDLEGFLKLTEKELNEIGVKTMEELQKTQKELVTKENENRKLSQLVKKQYEVINVIKSYSEKNHELAVKVLEV</sequence>
<dbReference type="PRINTS" id="PR01415">
    <property type="entry name" value="ANKYRIN"/>
</dbReference>
<keyword evidence="6" id="KW-1185">Reference proteome</keyword>
<dbReference type="PROSITE" id="PS50088">
    <property type="entry name" value="ANK_REPEAT"/>
    <property type="match status" value="4"/>
</dbReference>
<dbReference type="AlphaFoldDB" id="A0A0N4V7R4"/>
<evidence type="ECO:0000313" key="5">
    <source>
        <dbReference type="EMBL" id="VDD91197.1"/>
    </source>
</evidence>
<protein>
    <submittedName>
        <fullName evidence="7">ANK_REP_REGION domain-containing protein</fullName>
    </submittedName>
</protein>
<feature type="repeat" description="ANK" evidence="3">
    <location>
        <begin position="155"/>
        <end position="187"/>
    </location>
</feature>
<accession>A0A0N4V7R4</accession>
<dbReference type="PANTHER" id="PTHR24171">
    <property type="entry name" value="ANKYRIN REPEAT DOMAIN-CONTAINING PROTEIN 39-RELATED"/>
    <property type="match status" value="1"/>
</dbReference>
<evidence type="ECO:0000256" key="2">
    <source>
        <dbReference type="ARBA" id="ARBA00023043"/>
    </source>
</evidence>
<organism evidence="7">
    <name type="scientific">Enterobius vermicularis</name>
    <name type="common">Human pinworm</name>
    <dbReference type="NCBI Taxonomy" id="51028"/>
    <lineage>
        <taxon>Eukaryota</taxon>
        <taxon>Metazoa</taxon>
        <taxon>Ecdysozoa</taxon>
        <taxon>Nematoda</taxon>
        <taxon>Chromadorea</taxon>
        <taxon>Rhabditida</taxon>
        <taxon>Spirurina</taxon>
        <taxon>Oxyuridomorpha</taxon>
        <taxon>Oxyuroidea</taxon>
        <taxon>Oxyuridae</taxon>
        <taxon>Enterobius</taxon>
    </lineage>
</organism>
<dbReference type="Gene3D" id="1.10.150.50">
    <property type="entry name" value="Transcription Factor, Ets-1"/>
    <property type="match status" value="1"/>
</dbReference>
<feature type="region of interest" description="Disordered" evidence="4">
    <location>
        <begin position="1"/>
        <end position="21"/>
    </location>
</feature>
<evidence type="ECO:0000256" key="3">
    <source>
        <dbReference type="PROSITE-ProRule" id="PRU00023"/>
    </source>
</evidence>
<feature type="repeat" description="ANK" evidence="3">
    <location>
        <begin position="89"/>
        <end position="121"/>
    </location>
</feature>
<dbReference type="Proteomes" id="UP000274131">
    <property type="component" value="Unassembled WGS sequence"/>
</dbReference>
<dbReference type="SUPFAM" id="SSF48403">
    <property type="entry name" value="Ankyrin repeat"/>
    <property type="match status" value="1"/>
</dbReference>
<dbReference type="EMBL" id="UXUI01008322">
    <property type="protein sequence ID" value="VDD91197.1"/>
    <property type="molecule type" value="Genomic_DNA"/>
</dbReference>
<reference evidence="5 6" key="2">
    <citation type="submission" date="2018-10" db="EMBL/GenBank/DDBJ databases">
        <authorList>
            <consortium name="Pathogen Informatics"/>
        </authorList>
    </citation>
    <scope>NUCLEOTIDE SEQUENCE [LARGE SCALE GENOMIC DNA]</scope>
</reference>
<feature type="repeat" description="ANK" evidence="3">
    <location>
        <begin position="122"/>
        <end position="154"/>
    </location>
</feature>
<dbReference type="SMART" id="SM00248">
    <property type="entry name" value="ANK"/>
    <property type="match status" value="4"/>
</dbReference>
<gene>
    <name evidence="5" type="ORF">EVEC_LOCUS5948</name>
</gene>
<evidence type="ECO:0000313" key="7">
    <source>
        <dbReference type="WBParaSite" id="EVEC_0000633701-mRNA-1"/>
    </source>
</evidence>
<dbReference type="OrthoDB" id="539213at2759"/>
<dbReference type="STRING" id="51028.A0A0N4V7R4"/>
<evidence type="ECO:0000256" key="4">
    <source>
        <dbReference type="SAM" id="MobiDB-lite"/>
    </source>
</evidence>
<proteinExistence type="predicted"/>
<keyword evidence="2 3" id="KW-0040">ANK repeat</keyword>
<evidence type="ECO:0000256" key="1">
    <source>
        <dbReference type="ARBA" id="ARBA00022737"/>
    </source>
</evidence>
<dbReference type="InterPro" id="IPR036770">
    <property type="entry name" value="Ankyrin_rpt-contain_sf"/>
</dbReference>
<dbReference type="WBParaSite" id="EVEC_0000633701-mRNA-1">
    <property type="protein sequence ID" value="EVEC_0000633701-mRNA-1"/>
    <property type="gene ID" value="EVEC_0000633701"/>
</dbReference>